<dbReference type="Proteomes" id="UP000054653">
    <property type="component" value="Unassembled WGS sequence"/>
</dbReference>
<evidence type="ECO:0000313" key="2">
    <source>
        <dbReference type="Proteomes" id="UP000054653"/>
    </source>
</evidence>
<protein>
    <submittedName>
        <fullName evidence="1">Uncharacterized protein</fullName>
    </submittedName>
</protein>
<proteinExistence type="predicted"/>
<name>A0A0V1C3Q8_TRIBR</name>
<comment type="caution">
    <text evidence="1">The sequence shown here is derived from an EMBL/GenBank/DDBJ whole genome shotgun (WGS) entry which is preliminary data.</text>
</comment>
<evidence type="ECO:0000313" key="1">
    <source>
        <dbReference type="EMBL" id="KRY43945.1"/>
    </source>
</evidence>
<sequence length="99" mass="11201">MAVFSNTPFISGRNAFCRTFSSNLAARRRVKILLFHPVATKQPLEPFEFRNTGVGHFLWDGFARSTELRGRIAAGREDFANVVLQLVDINDGHTGRFFN</sequence>
<gene>
    <name evidence="1" type="ORF">T03_1573</name>
</gene>
<keyword evidence="2" id="KW-1185">Reference proteome</keyword>
<reference evidence="1 2" key="1">
    <citation type="submission" date="2015-01" db="EMBL/GenBank/DDBJ databases">
        <title>Evolution of Trichinella species and genotypes.</title>
        <authorList>
            <person name="Korhonen P.K."/>
            <person name="Edoardo P."/>
            <person name="Giuseppe L.R."/>
            <person name="Gasser R.B."/>
        </authorList>
    </citation>
    <scope>NUCLEOTIDE SEQUENCE [LARGE SCALE GENOMIC DNA]</scope>
    <source>
        <strain evidence="1">ISS120</strain>
    </source>
</reference>
<dbReference type="EMBL" id="JYDI01000809">
    <property type="protein sequence ID" value="KRY43945.1"/>
    <property type="molecule type" value="Genomic_DNA"/>
</dbReference>
<accession>A0A0V1C3Q8</accession>
<dbReference type="AlphaFoldDB" id="A0A0V1C3Q8"/>
<organism evidence="1 2">
    <name type="scientific">Trichinella britovi</name>
    <name type="common">Parasitic roundworm</name>
    <dbReference type="NCBI Taxonomy" id="45882"/>
    <lineage>
        <taxon>Eukaryota</taxon>
        <taxon>Metazoa</taxon>
        <taxon>Ecdysozoa</taxon>
        <taxon>Nematoda</taxon>
        <taxon>Enoplea</taxon>
        <taxon>Dorylaimia</taxon>
        <taxon>Trichinellida</taxon>
        <taxon>Trichinellidae</taxon>
        <taxon>Trichinella</taxon>
    </lineage>
</organism>